<dbReference type="EMBL" id="DVIT01000019">
    <property type="protein sequence ID" value="HIS46937.1"/>
    <property type="molecule type" value="Genomic_DNA"/>
</dbReference>
<feature type="domain" description="HTH gntR-type" evidence="4">
    <location>
        <begin position="5"/>
        <end position="72"/>
    </location>
</feature>
<name>A0A9D1F4F9_9FIRM</name>
<dbReference type="InterPro" id="IPR036388">
    <property type="entry name" value="WH-like_DNA-bd_sf"/>
</dbReference>
<dbReference type="PROSITE" id="PS50949">
    <property type="entry name" value="HTH_GNTR"/>
    <property type="match status" value="1"/>
</dbReference>
<evidence type="ECO:0000313" key="6">
    <source>
        <dbReference type="Proteomes" id="UP000823927"/>
    </source>
</evidence>
<keyword evidence="3" id="KW-0804">Transcription</keyword>
<evidence type="ECO:0000256" key="1">
    <source>
        <dbReference type="ARBA" id="ARBA00023015"/>
    </source>
</evidence>
<evidence type="ECO:0000256" key="3">
    <source>
        <dbReference type="ARBA" id="ARBA00023163"/>
    </source>
</evidence>
<dbReference type="AlphaFoldDB" id="A0A9D1F4F9"/>
<evidence type="ECO:0000256" key="2">
    <source>
        <dbReference type="ARBA" id="ARBA00023125"/>
    </source>
</evidence>
<dbReference type="Gene3D" id="1.20.120.530">
    <property type="entry name" value="GntR ligand-binding domain-like"/>
    <property type="match status" value="1"/>
</dbReference>
<proteinExistence type="predicted"/>
<comment type="caution">
    <text evidence="5">The sequence shown here is derived from an EMBL/GenBank/DDBJ whole genome shotgun (WGS) entry which is preliminary data.</text>
</comment>
<evidence type="ECO:0000259" key="4">
    <source>
        <dbReference type="PROSITE" id="PS50949"/>
    </source>
</evidence>
<dbReference type="PANTHER" id="PTHR43537">
    <property type="entry name" value="TRANSCRIPTIONAL REGULATOR, GNTR FAMILY"/>
    <property type="match status" value="1"/>
</dbReference>
<dbReference type="InterPro" id="IPR008920">
    <property type="entry name" value="TF_FadR/GntR_C"/>
</dbReference>
<keyword evidence="1" id="KW-0805">Transcription regulation</keyword>
<evidence type="ECO:0000313" key="5">
    <source>
        <dbReference type="EMBL" id="HIS46937.1"/>
    </source>
</evidence>
<dbReference type="SUPFAM" id="SSF48008">
    <property type="entry name" value="GntR ligand-binding domain-like"/>
    <property type="match status" value="1"/>
</dbReference>
<protein>
    <submittedName>
        <fullName evidence="5">GntR family transcriptional regulator</fullName>
    </submittedName>
</protein>
<accession>A0A9D1F4F9</accession>
<reference evidence="5" key="1">
    <citation type="submission" date="2020-10" db="EMBL/GenBank/DDBJ databases">
        <authorList>
            <person name="Gilroy R."/>
        </authorList>
    </citation>
    <scope>NUCLEOTIDE SEQUENCE</scope>
    <source>
        <strain evidence="5">CHK178-757</strain>
    </source>
</reference>
<dbReference type="SMART" id="SM00345">
    <property type="entry name" value="HTH_GNTR"/>
    <property type="match status" value="1"/>
</dbReference>
<dbReference type="PRINTS" id="PR00035">
    <property type="entry name" value="HTHGNTR"/>
</dbReference>
<keyword evidence="2" id="KW-0238">DNA-binding</keyword>
<dbReference type="SUPFAM" id="SSF46785">
    <property type="entry name" value="Winged helix' DNA-binding domain"/>
    <property type="match status" value="1"/>
</dbReference>
<dbReference type="PANTHER" id="PTHR43537:SF24">
    <property type="entry name" value="GLUCONATE OPERON TRANSCRIPTIONAL REPRESSOR"/>
    <property type="match status" value="1"/>
</dbReference>
<dbReference type="GO" id="GO:0003700">
    <property type="term" value="F:DNA-binding transcription factor activity"/>
    <property type="evidence" value="ECO:0007669"/>
    <property type="project" value="InterPro"/>
</dbReference>
<dbReference type="InterPro" id="IPR000524">
    <property type="entry name" value="Tscrpt_reg_HTH_GntR"/>
</dbReference>
<dbReference type="Gene3D" id="1.10.10.10">
    <property type="entry name" value="Winged helix-like DNA-binding domain superfamily/Winged helix DNA-binding domain"/>
    <property type="match status" value="1"/>
</dbReference>
<organism evidence="5 6">
    <name type="scientific">Candidatus Scybalocola faecigallinarum</name>
    <dbReference type="NCBI Taxonomy" id="2840941"/>
    <lineage>
        <taxon>Bacteria</taxon>
        <taxon>Bacillati</taxon>
        <taxon>Bacillota</taxon>
        <taxon>Clostridia</taxon>
        <taxon>Lachnospirales</taxon>
        <taxon>Lachnospiraceae</taxon>
        <taxon>Lachnospiraceae incertae sedis</taxon>
        <taxon>Candidatus Scybalocola (ex Gilroy et al. 2021)</taxon>
    </lineage>
</organism>
<reference evidence="5" key="2">
    <citation type="journal article" date="2021" name="PeerJ">
        <title>Extensive microbial diversity within the chicken gut microbiome revealed by metagenomics and culture.</title>
        <authorList>
            <person name="Gilroy R."/>
            <person name="Ravi A."/>
            <person name="Getino M."/>
            <person name="Pursley I."/>
            <person name="Horton D.L."/>
            <person name="Alikhan N.F."/>
            <person name="Baker D."/>
            <person name="Gharbi K."/>
            <person name="Hall N."/>
            <person name="Watson M."/>
            <person name="Adriaenssens E.M."/>
            <person name="Foster-Nyarko E."/>
            <person name="Jarju S."/>
            <person name="Secka A."/>
            <person name="Antonio M."/>
            <person name="Oren A."/>
            <person name="Chaudhuri R.R."/>
            <person name="La Ragione R."/>
            <person name="Hildebrand F."/>
            <person name="Pallen M.J."/>
        </authorList>
    </citation>
    <scope>NUCLEOTIDE SEQUENCE</scope>
    <source>
        <strain evidence="5">CHK178-757</strain>
    </source>
</reference>
<dbReference type="GO" id="GO:0003677">
    <property type="term" value="F:DNA binding"/>
    <property type="evidence" value="ECO:0007669"/>
    <property type="project" value="UniProtKB-KW"/>
</dbReference>
<dbReference type="SMART" id="SM00895">
    <property type="entry name" value="FCD"/>
    <property type="match status" value="1"/>
</dbReference>
<gene>
    <name evidence="5" type="ORF">IAB46_05105</name>
</gene>
<dbReference type="InterPro" id="IPR011711">
    <property type="entry name" value="GntR_C"/>
</dbReference>
<dbReference type="InterPro" id="IPR036390">
    <property type="entry name" value="WH_DNA-bd_sf"/>
</dbReference>
<dbReference type="Pfam" id="PF07729">
    <property type="entry name" value="FCD"/>
    <property type="match status" value="1"/>
</dbReference>
<dbReference type="Pfam" id="PF00392">
    <property type="entry name" value="GntR"/>
    <property type="match status" value="1"/>
</dbReference>
<dbReference type="CDD" id="cd07377">
    <property type="entry name" value="WHTH_GntR"/>
    <property type="match status" value="1"/>
</dbReference>
<dbReference type="Proteomes" id="UP000823927">
    <property type="component" value="Unassembled WGS sequence"/>
</dbReference>
<sequence>MKDRQTLKEKIYNQIIDGIVSGEYKSGQILNEKELVDRYDVSKAPVREALLILSSEGVLTNIPRYGYRVVSFTLEDVADIIEFRSAMEDYVLVKGFSRIQKADIQEMQRMVDADGQKDCDVWQHWDINENFHLKLASFAENHYIYEQLRKAMDFLKLAYAQFYWSQWNSTSIPNDLKNHSRILEALDEHDLELARLYLKRDLKDFCMK</sequence>